<dbReference type="RefSeq" id="WP_118025775.1">
    <property type="nucleotide sequence ID" value="NZ_QSFO01000016.1"/>
</dbReference>
<feature type="transmembrane region" description="Helical" evidence="1">
    <location>
        <begin position="456"/>
        <end position="476"/>
    </location>
</feature>
<protein>
    <recommendedName>
        <fullName evidence="4">CARDB domain-containing protein</fullName>
    </recommendedName>
</protein>
<proteinExistence type="predicted"/>
<keyword evidence="1" id="KW-1133">Transmembrane helix</keyword>
<sequence>MVMKGLKRTITIIMAVAVLCHLFGIESVNVKADAIDDTTTVAVTGDGDDTLASSVLYIDNINCFSGMSKSYSKGYAPETSNGYTDIIIPIKSKTDLKDNVLKASLNLGEVENTPFVYKSYIKDIYLTDNKISRSNKFVKEYMVKFRIKLKKKRHNGTYPVTIHLSATDKKQNPIEQDFTVYVTVKDGKNLNETEPITELEPETEPETTPSFEPKVIVKSYKLSKTNVVAGDDVTATVTLLNTNKSEIVKNLTVVASSESEFLQLTDKSDTVYISSIGAGGTAVIKVKYKILLAATPAQYDLTLTMSYADSMGTAYSQTGKIKTIVGQKSRIQFDDLAISSEAEIGDTIEAQANAMNLGKGTIYNVRGEIEADGLTPAGTIYIGNIEPGSMGSATTKVVVDGLKNEASPYGVTKGTITFYYEDANGKERHEKKEFTVKIKSIKSVEKENQQDKPAQWWTIMSVIIIVIIGIGAVIGYKEIKRRKN</sequence>
<evidence type="ECO:0008006" key="4">
    <source>
        <dbReference type="Google" id="ProtNLM"/>
    </source>
</evidence>
<dbReference type="PANTHER" id="PTHR35902">
    <property type="entry name" value="S-LAYER DOMAIN-LIKE PROTEIN-RELATED"/>
    <property type="match status" value="1"/>
</dbReference>
<organism evidence="2 3">
    <name type="scientific">Eubacterium ventriosum</name>
    <dbReference type="NCBI Taxonomy" id="39496"/>
    <lineage>
        <taxon>Bacteria</taxon>
        <taxon>Bacillati</taxon>
        <taxon>Bacillota</taxon>
        <taxon>Clostridia</taxon>
        <taxon>Eubacteriales</taxon>
        <taxon>Eubacteriaceae</taxon>
        <taxon>Eubacterium</taxon>
    </lineage>
</organism>
<keyword evidence="1" id="KW-0472">Membrane</keyword>
<evidence type="ECO:0000256" key="1">
    <source>
        <dbReference type="SAM" id="Phobius"/>
    </source>
</evidence>
<dbReference type="AlphaFoldDB" id="A0A413RVH2"/>
<name>A0A413RVH2_9FIRM</name>
<comment type="caution">
    <text evidence="2">The sequence shown here is derived from an EMBL/GenBank/DDBJ whole genome shotgun (WGS) entry which is preliminary data.</text>
</comment>
<reference evidence="2 3" key="1">
    <citation type="submission" date="2018-08" db="EMBL/GenBank/DDBJ databases">
        <title>A genome reference for cultivated species of the human gut microbiota.</title>
        <authorList>
            <person name="Zou Y."/>
            <person name="Xue W."/>
            <person name="Luo G."/>
        </authorList>
    </citation>
    <scope>NUCLEOTIDE SEQUENCE [LARGE SCALE GENOMIC DNA]</scope>
    <source>
        <strain evidence="2 3">AM43-2</strain>
    </source>
</reference>
<evidence type="ECO:0000313" key="3">
    <source>
        <dbReference type="Proteomes" id="UP000284598"/>
    </source>
</evidence>
<dbReference type="Proteomes" id="UP000284598">
    <property type="component" value="Unassembled WGS sequence"/>
</dbReference>
<dbReference type="EMBL" id="QSFO01000016">
    <property type="protein sequence ID" value="RHA52330.1"/>
    <property type="molecule type" value="Genomic_DNA"/>
</dbReference>
<gene>
    <name evidence="2" type="ORF">DW929_11220</name>
</gene>
<accession>A0A413RVH2</accession>
<keyword evidence="1" id="KW-0812">Transmembrane</keyword>
<evidence type="ECO:0000313" key="2">
    <source>
        <dbReference type="EMBL" id="RHA52330.1"/>
    </source>
</evidence>